<feature type="non-terminal residue" evidence="1">
    <location>
        <position position="1"/>
    </location>
</feature>
<name>A0A0D0DF66_9AGAM</name>
<proteinExistence type="predicted"/>
<evidence type="ECO:0000313" key="2">
    <source>
        <dbReference type="Proteomes" id="UP000054538"/>
    </source>
</evidence>
<organism evidence="1 2">
    <name type="scientific">Paxillus rubicundulus Ve08.2h10</name>
    <dbReference type="NCBI Taxonomy" id="930991"/>
    <lineage>
        <taxon>Eukaryota</taxon>
        <taxon>Fungi</taxon>
        <taxon>Dikarya</taxon>
        <taxon>Basidiomycota</taxon>
        <taxon>Agaricomycotina</taxon>
        <taxon>Agaricomycetes</taxon>
        <taxon>Agaricomycetidae</taxon>
        <taxon>Boletales</taxon>
        <taxon>Paxilineae</taxon>
        <taxon>Paxillaceae</taxon>
        <taxon>Paxillus</taxon>
    </lineage>
</organism>
<dbReference type="Proteomes" id="UP000054538">
    <property type="component" value="Unassembled WGS sequence"/>
</dbReference>
<dbReference type="EMBL" id="KN824995">
    <property type="protein sequence ID" value="KIK96282.1"/>
    <property type="molecule type" value="Genomic_DNA"/>
</dbReference>
<dbReference type="InParanoid" id="A0A0D0DF66"/>
<keyword evidence="2" id="KW-1185">Reference proteome</keyword>
<gene>
    <name evidence="1" type="ORF">PAXRUDRAFT_138820</name>
</gene>
<dbReference type="OrthoDB" id="3341102at2759"/>
<sequence>IDQTNIVYQPANAHTYEVIGAKQVAIIGQEEKHACTLLVGISAARDLLPWQVVYDG</sequence>
<protein>
    <submittedName>
        <fullName evidence="1">Uncharacterized protein</fullName>
    </submittedName>
</protein>
<reference evidence="1 2" key="1">
    <citation type="submission" date="2014-04" db="EMBL/GenBank/DDBJ databases">
        <authorList>
            <consortium name="DOE Joint Genome Institute"/>
            <person name="Kuo A."/>
            <person name="Kohler A."/>
            <person name="Jargeat P."/>
            <person name="Nagy L.G."/>
            <person name="Floudas D."/>
            <person name="Copeland A."/>
            <person name="Barry K.W."/>
            <person name="Cichocki N."/>
            <person name="Veneault-Fourrey C."/>
            <person name="LaButti K."/>
            <person name="Lindquist E.A."/>
            <person name="Lipzen A."/>
            <person name="Lundell T."/>
            <person name="Morin E."/>
            <person name="Murat C."/>
            <person name="Sun H."/>
            <person name="Tunlid A."/>
            <person name="Henrissat B."/>
            <person name="Grigoriev I.V."/>
            <person name="Hibbett D.S."/>
            <person name="Martin F."/>
            <person name="Nordberg H.P."/>
            <person name="Cantor M.N."/>
            <person name="Hua S.X."/>
        </authorList>
    </citation>
    <scope>NUCLEOTIDE SEQUENCE [LARGE SCALE GENOMIC DNA]</scope>
    <source>
        <strain evidence="1 2">Ve08.2h10</strain>
    </source>
</reference>
<accession>A0A0D0DF66</accession>
<reference evidence="2" key="2">
    <citation type="submission" date="2015-01" db="EMBL/GenBank/DDBJ databases">
        <title>Evolutionary Origins and Diversification of the Mycorrhizal Mutualists.</title>
        <authorList>
            <consortium name="DOE Joint Genome Institute"/>
            <consortium name="Mycorrhizal Genomics Consortium"/>
            <person name="Kohler A."/>
            <person name="Kuo A."/>
            <person name="Nagy L.G."/>
            <person name="Floudas D."/>
            <person name="Copeland A."/>
            <person name="Barry K.W."/>
            <person name="Cichocki N."/>
            <person name="Veneault-Fourrey C."/>
            <person name="LaButti K."/>
            <person name="Lindquist E.A."/>
            <person name="Lipzen A."/>
            <person name="Lundell T."/>
            <person name="Morin E."/>
            <person name="Murat C."/>
            <person name="Riley R."/>
            <person name="Ohm R."/>
            <person name="Sun H."/>
            <person name="Tunlid A."/>
            <person name="Henrissat B."/>
            <person name="Grigoriev I.V."/>
            <person name="Hibbett D.S."/>
            <person name="Martin F."/>
        </authorList>
    </citation>
    <scope>NUCLEOTIDE SEQUENCE [LARGE SCALE GENOMIC DNA]</scope>
    <source>
        <strain evidence="2">Ve08.2h10</strain>
    </source>
</reference>
<evidence type="ECO:0000313" key="1">
    <source>
        <dbReference type="EMBL" id="KIK96282.1"/>
    </source>
</evidence>
<dbReference type="AlphaFoldDB" id="A0A0D0DF66"/>
<dbReference type="HOGENOM" id="CLU_046752_7_1_1"/>